<comment type="subcellular location">
    <subcellularLocation>
        <location evidence="1 15">Endoplasmic reticulum membrane</location>
        <topology evidence="1 15">Multi-pass membrane protein</topology>
    </subcellularLocation>
</comment>
<feature type="transmembrane region" description="Helical" evidence="15">
    <location>
        <begin position="336"/>
        <end position="359"/>
    </location>
</feature>
<feature type="compositionally biased region" description="Low complexity" evidence="16">
    <location>
        <begin position="845"/>
        <end position="857"/>
    </location>
</feature>
<feature type="compositionally biased region" description="Polar residues" evidence="16">
    <location>
        <begin position="26"/>
        <end position="37"/>
    </location>
</feature>
<evidence type="ECO:0000256" key="3">
    <source>
        <dbReference type="ARBA" id="ARBA00007222"/>
    </source>
</evidence>
<evidence type="ECO:0000256" key="9">
    <source>
        <dbReference type="ARBA" id="ARBA00022824"/>
    </source>
</evidence>
<evidence type="ECO:0000256" key="2">
    <source>
        <dbReference type="ARBA" id="ARBA00004922"/>
    </source>
</evidence>
<dbReference type="InterPro" id="IPR016093">
    <property type="entry name" value="MIR_motif"/>
</dbReference>
<reference evidence="18 19" key="1">
    <citation type="submission" date="2023-03" db="EMBL/GenBank/DDBJ databases">
        <title>Genome sequence of Lichtheimia ornata CBS 291.66.</title>
        <authorList>
            <person name="Mohabir J.T."/>
            <person name="Shea T.P."/>
            <person name="Kurbessoian T."/>
            <person name="Berby B."/>
            <person name="Fontaine J."/>
            <person name="Livny J."/>
            <person name="Gnirke A."/>
            <person name="Stajich J.E."/>
            <person name="Cuomo C.A."/>
        </authorList>
    </citation>
    <scope>NUCLEOTIDE SEQUENCE [LARGE SCALE GENOMIC DNA]</scope>
    <source>
        <strain evidence="18">CBS 291.66</strain>
    </source>
</reference>
<feature type="transmembrane region" description="Helical" evidence="15">
    <location>
        <begin position="692"/>
        <end position="709"/>
    </location>
</feature>
<feature type="transmembrane region" description="Helical" evidence="15">
    <location>
        <begin position="650"/>
        <end position="672"/>
    </location>
</feature>
<comment type="caution">
    <text evidence="18">The sequence shown here is derived from an EMBL/GenBank/DDBJ whole genome shotgun (WGS) entry which is preliminary data.</text>
</comment>
<dbReference type="SUPFAM" id="SSF82109">
    <property type="entry name" value="MIR domain"/>
    <property type="match status" value="1"/>
</dbReference>
<organism evidence="18 19">
    <name type="scientific">Lichtheimia ornata</name>
    <dbReference type="NCBI Taxonomy" id="688661"/>
    <lineage>
        <taxon>Eukaryota</taxon>
        <taxon>Fungi</taxon>
        <taxon>Fungi incertae sedis</taxon>
        <taxon>Mucoromycota</taxon>
        <taxon>Mucoromycotina</taxon>
        <taxon>Mucoromycetes</taxon>
        <taxon>Mucorales</taxon>
        <taxon>Lichtheimiaceae</taxon>
        <taxon>Lichtheimia</taxon>
    </lineage>
</organism>
<keyword evidence="5 15" id="KW-0328">Glycosyltransferase</keyword>
<comment type="catalytic activity">
    <reaction evidence="13 15">
        <text>a di-trans,poly-cis-dolichyl beta-D-mannosyl phosphate + L-threonyl-[protein] = 3-O-(alpha-D-mannosyl)-L-threonyl-[protein] + a di-trans,poly-cis-dolichyl phosphate + H(+)</text>
        <dbReference type="Rhea" id="RHEA:53396"/>
        <dbReference type="Rhea" id="RHEA-COMP:11060"/>
        <dbReference type="Rhea" id="RHEA-COMP:13547"/>
        <dbReference type="Rhea" id="RHEA-COMP:19498"/>
        <dbReference type="Rhea" id="RHEA-COMP:19501"/>
        <dbReference type="ChEBI" id="CHEBI:15378"/>
        <dbReference type="ChEBI" id="CHEBI:30013"/>
        <dbReference type="ChEBI" id="CHEBI:57683"/>
        <dbReference type="ChEBI" id="CHEBI:58211"/>
        <dbReference type="ChEBI" id="CHEBI:137323"/>
        <dbReference type="EC" id="2.4.1.109"/>
    </reaction>
</comment>
<dbReference type="Proteomes" id="UP001234581">
    <property type="component" value="Unassembled WGS sequence"/>
</dbReference>
<protein>
    <recommendedName>
        <fullName evidence="4 15">Dolichyl-phosphate-mannose--protein mannosyltransferase</fullName>
        <ecNumber evidence="4 15">2.4.1.109</ecNumber>
    </recommendedName>
</protein>
<dbReference type="GeneID" id="83212161"/>
<keyword evidence="19" id="KW-1185">Reference proteome</keyword>
<evidence type="ECO:0000256" key="4">
    <source>
        <dbReference type="ARBA" id="ARBA00012839"/>
    </source>
</evidence>
<dbReference type="Pfam" id="PF16192">
    <property type="entry name" value="PMT_4TMC"/>
    <property type="match status" value="1"/>
</dbReference>
<feature type="transmembrane region" description="Helical" evidence="15">
    <location>
        <begin position="203"/>
        <end position="220"/>
    </location>
</feature>
<feature type="domain" description="MIR" evidence="17">
    <location>
        <begin position="451"/>
        <end position="510"/>
    </location>
</feature>
<dbReference type="InterPro" id="IPR032421">
    <property type="entry name" value="PMT_4TMC"/>
</dbReference>
<name>A0AAD7V6G1_9FUNG</name>
<keyword evidence="8" id="KW-0677">Repeat</keyword>
<feature type="transmembrane region" description="Helical" evidence="15">
    <location>
        <begin position="226"/>
        <end position="244"/>
    </location>
</feature>
<comment type="function">
    <text evidence="15">Transfers mannose from Dol-P-mannose to Ser or Thr residues on proteins.</text>
</comment>
<dbReference type="InterPro" id="IPR036300">
    <property type="entry name" value="MIR_dom_sf"/>
</dbReference>
<dbReference type="AlphaFoldDB" id="A0AAD7V6G1"/>
<sequence>MTSRHSSLPYFQQQPLAGQLPQQPPTTSSFLSPNSTAAAAPDHIPLTMRDDTNGFATGTTRSSDSFRQRHFKRPHEADDPFDDVDLSMDYDSKIFKARQRKAIADSKARKRDWRISLALTVWALYIRLWRISQPSSVVFDEVHFGGFASKYIKTRFFMDVHPPLAKMLIALVAKLAGFDGGFDFKDIGKDYIGPGVPYISMRVFCALNGVLTVPIAYWTMRQSGHSVASAVVAALMVCYENGLITNNRHILLDPVLLSFTAATALVWVNFHNQQNRPFQFWWYFWLALTGLGLGLTVSCKWVGLFMIATVGVSTIKNLWEIWGDTRVPVPIFIRHFMARAFCLIVLPITVYMLMFGIHFHSLPNSGEGNGFMSPEFQQTLAGHKLADTPVDIAYGSRVYIRHMATRGGYLHSHPHDYPTGSKQQQVTLYPHRDDNNWWTIYKKDTEQVTGIEYIKHGDIVRLIHNDSNKRLHSHDHRPPMTDLDYHNEVSTYGFPGFDGDANDYWRVEIVDHDKHDPESKDRLRTLHSKFRLVHVLQNCALFSHSVKLPEWGWGQQEVTCIKNGKKPKTMWYIESTENALLPPDTERVNYRRPGFLARFMELNKVMWDVNKGLTSSHPYDSRPSAWPLLRRGINFWGRDFRHLYLLGNPLVYWMSTASIVIYVAFRAILLLLDKRGIHIQLAGLRKFYDESAGFFLVGWILHYIPFFLMGRQLFLHHYMPALYFSILLFGVVFDFVTVRLVSKKRTIAAVLVILCVITVYRQFIPITYAEPWTKKECMAHKWRSTWDFDCVQFHDEISQYHGTRIEGNAFGKMQNALKSYFAKDKELPPEVADVVNIVSDAIKAPAAADSSPADAAINDQQSIPSP</sequence>
<dbReference type="EC" id="2.4.1.109" evidence="4 15"/>
<comment type="catalytic activity">
    <reaction evidence="14 15">
        <text>a di-trans,poly-cis-dolichyl beta-D-mannosyl phosphate + L-seryl-[protein] = 3-O-(alpha-D-mannosyl)-L-seryl-[protein] + a di-trans,poly-cis-dolichyl phosphate + H(+)</text>
        <dbReference type="Rhea" id="RHEA:17377"/>
        <dbReference type="Rhea" id="RHEA-COMP:9863"/>
        <dbReference type="Rhea" id="RHEA-COMP:13546"/>
        <dbReference type="Rhea" id="RHEA-COMP:19498"/>
        <dbReference type="Rhea" id="RHEA-COMP:19501"/>
        <dbReference type="ChEBI" id="CHEBI:15378"/>
        <dbReference type="ChEBI" id="CHEBI:29999"/>
        <dbReference type="ChEBI" id="CHEBI:57683"/>
        <dbReference type="ChEBI" id="CHEBI:58211"/>
        <dbReference type="ChEBI" id="CHEBI:137321"/>
        <dbReference type="EC" id="2.4.1.109"/>
    </reaction>
</comment>
<comment type="pathway">
    <text evidence="2 15">Protein modification; protein glycosylation.</text>
</comment>
<dbReference type="PROSITE" id="PS50919">
    <property type="entry name" value="MIR"/>
    <property type="match status" value="3"/>
</dbReference>
<accession>A0AAD7V6G1</accession>
<evidence type="ECO:0000256" key="6">
    <source>
        <dbReference type="ARBA" id="ARBA00022679"/>
    </source>
</evidence>
<dbReference type="GO" id="GO:0005789">
    <property type="term" value="C:endoplasmic reticulum membrane"/>
    <property type="evidence" value="ECO:0007669"/>
    <property type="project" value="UniProtKB-SubCell"/>
</dbReference>
<dbReference type="PANTHER" id="PTHR10050">
    <property type="entry name" value="DOLICHYL-PHOSPHATE-MANNOSE--PROTEIN MANNOSYLTRANSFERASE"/>
    <property type="match status" value="1"/>
</dbReference>
<feature type="transmembrane region" description="Helical" evidence="15">
    <location>
        <begin position="721"/>
        <end position="741"/>
    </location>
</feature>
<feature type="domain" description="MIR" evidence="17">
    <location>
        <begin position="389"/>
        <end position="443"/>
    </location>
</feature>
<evidence type="ECO:0000313" key="18">
    <source>
        <dbReference type="EMBL" id="KAJ8659386.1"/>
    </source>
</evidence>
<dbReference type="Pfam" id="PF02366">
    <property type="entry name" value="PMT"/>
    <property type="match status" value="1"/>
</dbReference>
<dbReference type="InterPro" id="IPR027005">
    <property type="entry name" value="PMT-like"/>
</dbReference>
<dbReference type="Pfam" id="PF02815">
    <property type="entry name" value="MIR"/>
    <property type="match status" value="1"/>
</dbReference>
<feature type="domain" description="MIR" evidence="17">
    <location>
        <begin position="520"/>
        <end position="576"/>
    </location>
</feature>
<keyword evidence="12" id="KW-0325">Glycoprotein</keyword>
<keyword evidence="10 15" id="KW-1133">Transmembrane helix</keyword>
<dbReference type="SMART" id="SM00472">
    <property type="entry name" value="MIR"/>
    <property type="match status" value="3"/>
</dbReference>
<evidence type="ECO:0000256" key="16">
    <source>
        <dbReference type="SAM" id="MobiDB-lite"/>
    </source>
</evidence>
<keyword evidence="6 15" id="KW-0808">Transferase</keyword>
<gene>
    <name evidence="18" type="ORF">O0I10_004748</name>
</gene>
<evidence type="ECO:0000256" key="14">
    <source>
        <dbReference type="ARBA" id="ARBA00045102"/>
    </source>
</evidence>
<dbReference type="EMBL" id="JARTCD010000018">
    <property type="protein sequence ID" value="KAJ8659386.1"/>
    <property type="molecule type" value="Genomic_DNA"/>
</dbReference>
<evidence type="ECO:0000259" key="17">
    <source>
        <dbReference type="PROSITE" id="PS50919"/>
    </source>
</evidence>
<evidence type="ECO:0000256" key="5">
    <source>
        <dbReference type="ARBA" id="ARBA00022676"/>
    </source>
</evidence>
<feature type="compositionally biased region" description="Polar residues" evidence="16">
    <location>
        <begin position="54"/>
        <end position="65"/>
    </location>
</feature>
<evidence type="ECO:0000256" key="7">
    <source>
        <dbReference type="ARBA" id="ARBA00022692"/>
    </source>
</evidence>
<dbReference type="PANTHER" id="PTHR10050:SF50">
    <property type="entry name" value="DOLICHYL-PHOSPHATE-MANNOSE--PROTEIN MANNOSYLTRANSFERASE 1-RELATED"/>
    <property type="match status" value="1"/>
</dbReference>
<comment type="similarity">
    <text evidence="3 15">Belongs to the glycosyltransferase 39 family.</text>
</comment>
<evidence type="ECO:0000256" key="10">
    <source>
        <dbReference type="ARBA" id="ARBA00022989"/>
    </source>
</evidence>
<feature type="region of interest" description="Disordered" evidence="16">
    <location>
        <begin position="845"/>
        <end position="866"/>
    </location>
</feature>
<proteinExistence type="inferred from homology"/>
<dbReference type="InterPro" id="IPR003342">
    <property type="entry name" value="ArnT-like_N"/>
</dbReference>
<feature type="region of interest" description="Disordered" evidence="16">
    <location>
        <begin position="17"/>
        <end position="78"/>
    </location>
</feature>
<evidence type="ECO:0000256" key="11">
    <source>
        <dbReference type="ARBA" id="ARBA00023136"/>
    </source>
</evidence>
<evidence type="ECO:0000256" key="12">
    <source>
        <dbReference type="ARBA" id="ARBA00023180"/>
    </source>
</evidence>
<keyword evidence="7 15" id="KW-0812">Transmembrane</keyword>
<dbReference type="GO" id="GO:0004169">
    <property type="term" value="F:dolichyl-phosphate-mannose-protein mannosyltransferase activity"/>
    <property type="evidence" value="ECO:0007669"/>
    <property type="project" value="UniProtKB-UniRule"/>
</dbReference>
<feature type="transmembrane region" description="Helical" evidence="15">
    <location>
        <begin position="164"/>
        <end position="182"/>
    </location>
</feature>
<dbReference type="CDD" id="cd23283">
    <property type="entry name" value="beta-trefoil_MIR_PMT1-like"/>
    <property type="match status" value="1"/>
</dbReference>
<evidence type="ECO:0000256" key="1">
    <source>
        <dbReference type="ARBA" id="ARBA00004477"/>
    </source>
</evidence>
<evidence type="ECO:0000256" key="13">
    <source>
        <dbReference type="ARBA" id="ARBA00045085"/>
    </source>
</evidence>
<dbReference type="Gene3D" id="2.80.10.50">
    <property type="match status" value="1"/>
</dbReference>
<evidence type="ECO:0000313" key="19">
    <source>
        <dbReference type="Proteomes" id="UP001234581"/>
    </source>
</evidence>
<keyword evidence="11 15" id="KW-0472">Membrane</keyword>
<keyword evidence="9 15" id="KW-0256">Endoplasmic reticulum</keyword>
<dbReference type="RefSeq" id="XP_058344299.1">
    <property type="nucleotide sequence ID" value="XM_058484800.1"/>
</dbReference>
<feature type="transmembrane region" description="Helical" evidence="15">
    <location>
        <begin position="748"/>
        <end position="768"/>
    </location>
</feature>
<evidence type="ECO:0000256" key="8">
    <source>
        <dbReference type="ARBA" id="ARBA00022737"/>
    </source>
</evidence>
<feature type="transmembrane region" description="Helical" evidence="15">
    <location>
        <begin position="282"/>
        <end position="315"/>
    </location>
</feature>
<evidence type="ECO:0000256" key="15">
    <source>
        <dbReference type="RuleBase" id="RU367007"/>
    </source>
</evidence>
<feature type="transmembrane region" description="Helical" evidence="15">
    <location>
        <begin position="251"/>
        <end position="270"/>
    </location>
</feature>